<evidence type="ECO:0000256" key="1">
    <source>
        <dbReference type="SAM" id="MobiDB-lite"/>
    </source>
</evidence>
<dbReference type="Pfam" id="PF16510">
    <property type="entry name" value="P22_portal"/>
    <property type="match status" value="1"/>
</dbReference>
<protein>
    <submittedName>
        <fullName evidence="3">Phage P22-like portal protein</fullName>
    </submittedName>
</protein>
<feature type="compositionally biased region" description="Low complexity" evidence="1">
    <location>
        <begin position="711"/>
        <end position="729"/>
    </location>
</feature>
<dbReference type="EMBL" id="LR797424">
    <property type="protein sequence ID" value="CAB4215445.1"/>
    <property type="molecule type" value="Genomic_DNA"/>
</dbReference>
<dbReference type="InterPro" id="IPR032427">
    <property type="entry name" value="P22_portal"/>
</dbReference>
<sequence length="729" mass="82445">MAGYYDDKVDYADGDGDSRISEAIEFLRNAAEADTTNRAEALDDVKFAAGDQWPVEIQNSRNLEARPCLTINKIDAYVRQITNQQRQQRPRISCQGMNNETDAKMAEIITGICRHVEVNSNADYAYDTAYDFAVRMGWGYWRVTTDYARPDSFDQEIYIKPIDNPFTVYFDPNSVAPDGSDAEKCLITVVMSKESFRKMYPDADDGGNFSARGTGDSNSEWVTKNDIRIAEYFYTRIVSTHLVLLSDGTTVYEDELPDAEVLDVAGIYEVSKRKTFKKSIKWCKLTAMEVLEEGTWAGKYIPVVPTYGQQCVVDNKRKKFGLVRMAKDPQRMYNFWQTSMTESVALAPRAKWIMAEGQDENHEQEWASANNTSYAYLRYKQTDINGQPAPPPIRQVPEQPPAAIMAAAQSITQDLQAVVGIFDPNQLPQGNISGKALQGQQGQIDMTNFHYYDNLTRSIAHTGRIILDLIPKIYSAERVMRIIGDDGKPELTTINQKTGQKDENGIEMILNDVTVGEYDVVMQTGPGYNTKRQEAVDSMMSLLAADPNLMQQAGDLIFRNMDFPGAEVIADRLASVNPLAQIDAKSEIPPQVQMQLANSQQQIQAMQQQIQQMAMVIKNRQDVEQVRQIGEDRRAVLAAEVKLHDQNTRSVTTQNKTEIDALMQLILGHMDTARLEREIQARNREQYGFIDQATQSIQDNMQQMMPPPQQQMPQQGQMPQEQMQQQPMQ</sequence>
<name>A0A6J5QRS8_9CAUD</name>
<proteinExistence type="predicted"/>
<dbReference type="EMBL" id="LR797052">
    <property type="protein sequence ID" value="CAB4183708.1"/>
    <property type="molecule type" value="Genomic_DNA"/>
</dbReference>
<evidence type="ECO:0000313" key="6">
    <source>
        <dbReference type="EMBL" id="CAB5230237.1"/>
    </source>
</evidence>
<evidence type="ECO:0000313" key="4">
    <source>
        <dbReference type="EMBL" id="CAB4202247.1"/>
    </source>
</evidence>
<accession>A0A6J5QRS8</accession>
<gene>
    <name evidence="2" type="ORF">UFOVP1022_40</name>
    <name evidence="3" type="ORF">UFOVP1110_1</name>
    <name evidence="4" type="ORF">UFOVP1378_3</name>
    <name evidence="5" type="ORF">UFOVP1474_26</name>
    <name evidence="6" type="ORF">UFOVP1561_44</name>
</gene>
<reference evidence="3" key="1">
    <citation type="submission" date="2020-05" db="EMBL/GenBank/DDBJ databases">
        <authorList>
            <person name="Chiriac C."/>
            <person name="Salcher M."/>
            <person name="Ghai R."/>
            <person name="Kavagutti S V."/>
        </authorList>
    </citation>
    <scope>NUCLEOTIDE SEQUENCE</scope>
</reference>
<feature type="region of interest" description="Disordered" evidence="1">
    <location>
        <begin position="703"/>
        <end position="729"/>
    </location>
</feature>
<dbReference type="EMBL" id="LR798406">
    <property type="protein sequence ID" value="CAB5230237.1"/>
    <property type="molecule type" value="Genomic_DNA"/>
</dbReference>
<evidence type="ECO:0000313" key="3">
    <source>
        <dbReference type="EMBL" id="CAB4183708.1"/>
    </source>
</evidence>
<organism evidence="3">
    <name type="scientific">uncultured Caudovirales phage</name>
    <dbReference type="NCBI Taxonomy" id="2100421"/>
    <lineage>
        <taxon>Viruses</taxon>
        <taxon>Duplodnaviria</taxon>
        <taxon>Heunggongvirae</taxon>
        <taxon>Uroviricota</taxon>
        <taxon>Caudoviricetes</taxon>
        <taxon>Peduoviridae</taxon>
        <taxon>Maltschvirus</taxon>
        <taxon>Maltschvirus maltsch</taxon>
    </lineage>
</organism>
<evidence type="ECO:0000313" key="2">
    <source>
        <dbReference type="EMBL" id="CAB4179119.1"/>
    </source>
</evidence>
<evidence type="ECO:0000313" key="5">
    <source>
        <dbReference type="EMBL" id="CAB4215445.1"/>
    </source>
</evidence>
<dbReference type="EMBL" id="LR796978">
    <property type="protein sequence ID" value="CAB4179119.1"/>
    <property type="molecule type" value="Genomic_DNA"/>
</dbReference>
<dbReference type="EMBL" id="LR797318">
    <property type="protein sequence ID" value="CAB4202247.1"/>
    <property type="molecule type" value="Genomic_DNA"/>
</dbReference>